<dbReference type="Pfam" id="PF14310">
    <property type="entry name" value="Fn3-like"/>
    <property type="match status" value="1"/>
</dbReference>
<dbReference type="SUPFAM" id="SSF51445">
    <property type="entry name" value="(Trans)glycosidases"/>
    <property type="match status" value="1"/>
</dbReference>
<dbReference type="GO" id="GO:0005975">
    <property type="term" value="P:carbohydrate metabolic process"/>
    <property type="evidence" value="ECO:0007669"/>
    <property type="project" value="InterPro"/>
</dbReference>
<evidence type="ECO:0000256" key="2">
    <source>
        <dbReference type="ARBA" id="ARBA00022801"/>
    </source>
</evidence>
<keyword evidence="4" id="KW-0326">Glycosidase</keyword>
<dbReference type="InterPro" id="IPR050288">
    <property type="entry name" value="Cellulose_deg_GH3"/>
</dbReference>
<evidence type="ECO:0000313" key="7">
    <source>
        <dbReference type="Proteomes" id="UP000182321"/>
    </source>
</evidence>
<evidence type="ECO:0000256" key="1">
    <source>
        <dbReference type="ARBA" id="ARBA00005336"/>
    </source>
</evidence>
<dbReference type="SUPFAM" id="SSF52279">
    <property type="entry name" value="Beta-D-glucan exohydrolase, C-terminal domain"/>
    <property type="match status" value="1"/>
</dbReference>
<name>A0A1H7F3Y7_9FIRM</name>
<evidence type="ECO:0000256" key="3">
    <source>
        <dbReference type="ARBA" id="ARBA00023277"/>
    </source>
</evidence>
<dbReference type="Gene3D" id="2.60.40.10">
    <property type="entry name" value="Immunoglobulins"/>
    <property type="match status" value="1"/>
</dbReference>
<dbReference type="InterPro" id="IPR002772">
    <property type="entry name" value="Glyco_hydro_3_C"/>
</dbReference>
<dbReference type="PANTHER" id="PTHR42715">
    <property type="entry name" value="BETA-GLUCOSIDASE"/>
    <property type="match status" value="1"/>
</dbReference>
<dbReference type="Pfam" id="PF01915">
    <property type="entry name" value="Glyco_hydro_3_C"/>
    <property type="match status" value="1"/>
</dbReference>
<dbReference type="InterPro" id="IPR013783">
    <property type="entry name" value="Ig-like_fold"/>
</dbReference>
<dbReference type="RefSeq" id="WP_074788900.1">
    <property type="nucleotide sequence ID" value="NZ_FNZX01000003.1"/>
</dbReference>
<dbReference type="PROSITE" id="PS00775">
    <property type="entry name" value="GLYCOSYL_HYDROL_F3"/>
    <property type="match status" value="1"/>
</dbReference>
<dbReference type="InterPro" id="IPR036881">
    <property type="entry name" value="Glyco_hydro_3_C_sf"/>
</dbReference>
<protein>
    <submittedName>
        <fullName evidence="6">Beta-glucosidase</fullName>
    </submittedName>
</protein>
<dbReference type="AlphaFoldDB" id="A0A1H7F3Y7"/>
<dbReference type="PANTHER" id="PTHR42715:SF10">
    <property type="entry name" value="BETA-GLUCOSIDASE"/>
    <property type="match status" value="1"/>
</dbReference>
<evidence type="ECO:0000259" key="5">
    <source>
        <dbReference type="SMART" id="SM01217"/>
    </source>
</evidence>
<proteinExistence type="inferred from homology"/>
<sequence>MSGKLFDENKFAAVARRAVAEGVVLLKNDGDVLPLQKGTTISLFGRSQYNYYKSGTGSGGMVNTKYVIGVKEALEADDRYNLNQDLKAIYDEWIKENPFDAGIGWASEPWFQKEMVITPEIAKAAAAKSDVAIVLIGRTAGEDQDNSATAGSYLLTEDEHTMMKNVTEAFEKTIVLLNVGNIIDMKWVEKYNPSAVAYIWQGGQEGGNGVLDVLSGDVNPAGRLSDTIAYDIDDYPSTANFGKKKRNIQQEDIYVGYRYFETFAKDKVLYPFGFGLSYTSFDIKCCSLEFDITNGATVVATVTNTGSRKGQQVVQLYLEKPQGKLGNPSRVLVGFEKTKEIEPGETVECEIHVPAYYMSCYDDSGVTGHKSAYVLEQGTYTFYVGGDVRAEESASADISETVVVEQKSELMAPPIEFTRVKPEINADGTFSVVYEPVPTATKSSVEHRQEELPAEITQTGDKGYKLVDVAKGRVSMEDFIAQFSDDDLVAIVRGEGMSSPKVTPGTGGAFGGVTDSLLGYGIPVACCTDGPSGIRMDSGKKAFAMPNGTLLASTWNLELMEELYQWEGLELRKNKVDVLLGPGMNLHRNPLNGRNFEYFSEDPFLTGKCAAYQLKGMHKYHITGTIKHFALNTQETSRHYAEHVASERAIRELYLKGYEIAVKEAGAHAVMTTYGPVNGRYTSSNFDLVTKILRDEWGFEGIVMTDWWAKGGNVGAGDGADMADIVAAQNDLYMVTTSAADNTNNDNSLEGLANGTVTRADYQRCAANICRFIISKPVFFRLINENNEIDNQLLDEADEEELSYDNMIDCNFKESSVFAIDPSEIRTGRDSANMLSVAIKERGDYRLTMTVRAKNLSALAQIPLTVFRDRDIVKTITLTGEDREWQTVSVDFADCFASFYIKLYFAQNGMEIKDVNVEFVCSKEQEIHDMLARLGED</sequence>
<dbReference type="Gene3D" id="3.40.50.1700">
    <property type="entry name" value="Glycoside hydrolase family 3 C-terminal domain"/>
    <property type="match status" value="1"/>
</dbReference>
<reference evidence="7" key="1">
    <citation type="submission" date="2016-10" db="EMBL/GenBank/DDBJ databases">
        <authorList>
            <person name="Varghese N."/>
        </authorList>
    </citation>
    <scope>NUCLEOTIDE SEQUENCE [LARGE SCALE GENOMIC DNA]</scope>
    <source>
        <strain evidence="7">ACV-9</strain>
    </source>
</reference>
<organism evidence="6 7">
    <name type="scientific">Pseudobutyrivibrio ruminis</name>
    <dbReference type="NCBI Taxonomy" id="46206"/>
    <lineage>
        <taxon>Bacteria</taxon>
        <taxon>Bacillati</taxon>
        <taxon>Bacillota</taxon>
        <taxon>Clostridia</taxon>
        <taxon>Lachnospirales</taxon>
        <taxon>Lachnospiraceae</taxon>
        <taxon>Pseudobutyrivibrio</taxon>
    </lineage>
</organism>
<dbReference type="InterPro" id="IPR019800">
    <property type="entry name" value="Glyco_hydro_3_AS"/>
</dbReference>
<evidence type="ECO:0000256" key="4">
    <source>
        <dbReference type="RuleBase" id="RU361161"/>
    </source>
</evidence>
<dbReference type="Pfam" id="PF00933">
    <property type="entry name" value="Glyco_hydro_3"/>
    <property type="match status" value="1"/>
</dbReference>
<keyword evidence="7" id="KW-1185">Reference proteome</keyword>
<dbReference type="SMART" id="SM01217">
    <property type="entry name" value="Fn3_like"/>
    <property type="match status" value="1"/>
</dbReference>
<keyword evidence="3" id="KW-0119">Carbohydrate metabolism</keyword>
<dbReference type="InterPro" id="IPR017853">
    <property type="entry name" value="GH"/>
</dbReference>
<dbReference type="InterPro" id="IPR026891">
    <property type="entry name" value="Fn3-like"/>
</dbReference>
<feature type="domain" description="Fibronectin type III-like" evidence="5">
    <location>
        <begin position="312"/>
        <end position="388"/>
    </location>
</feature>
<dbReference type="GO" id="GO:0004553">
    <property type="term" value="F:hydrolase activity, hydrolyzing O-glycosyl compounds"/>
    <property type="evidence" value="ECO:0007669"/>
    <property type="project" value="InterPro"/>
</dbReference>
<dbReference type="Proteomes" id="UP000182321">
    <property type="component" value="Unassembled WGS sequence"/>
</dbReference>
<dbReference type="EMBL" id="FNZX01000003">
    <property type="protein sequence ID" value="SEK20866.1"/>
    <property type="molecule type" value="Genomic_DNA"/>
</dbReference>
<dbReference type="InterPro" id="IPR036962">
    <property type="entry name" value="Glyco_hydro_3_N_sf"/>
</dbReference>
<dbReference type="Gene3D" id="3.20.20.300">
    <property type="entry name" value="Glycoside hydrolase, family 3, N-terminal domain"/>
    <property type="match status" value="1"/>
</dbReference>
<evidence type="ECO:0000313" key="6">
    <source>
        <dbReference type="EMBL" id="SEK20866.1"/>
    </source>
</evidence>
<accession>A0A1H7F3Y7</accession>
<dbReference type="InterPro" id="IPR001764">
    <property type="entry name" value="Glyco_hydro_3_N"/>
</dbReference>
<gene>
    <name evidence="6" type="ORF">SAMN02910377_00307</name>
</gene>
<dbReference type="PRINTS" id="PR00133">
    <property type="entry name" value="GLHYDRLASE3"/>
</dbReference>
<comment type="similarity">
    <text evidence="1 4">Belongs to the glycosyl hydrolase 3 family.</text>
</comment>
<keyword evidence="2 4" id="KW-0378">Hydrolase</keyword>